<accession>A0ABM0JR30</accession>
<dbReference type="SUPFAM" id="SSF56436">
    <property type="entry name" value="C-type lectin-like"/>
    <property type="match status" value="1"/>
</dbReference>
<feature type="compositionally biased region" description="Low complexity" evidence="1">
    <location>
        <begin position="514"/>
        <end position="525"/>
    </location>
</feature>
<keyword evidence="2" id="KW-1133">Transmembrane helix</keyword>
<evidence type="ECO:0000259" key="4">
    <source>
        <dbReference type="PROSITE" id="PS50041"/>
    </source>
</evidence>
<evidence type="ECO:0000313" key="6">
    <source>
        <dbReference type="RefSeq" id="XP_005099537.1"/>
    </source>
</evidence>
<feature type="region of interest" description="Disordered" evidence="1">
    <location>
        <begin position="543"/>
        <end position="805"/>
    </location>
</feature>
<dbReference type="InterPro" id="IPR016187">
    <property type="entry name" value="CTDL_fold"/>
</dbReference>
<reference evidence="6" key="1">
    <citation type="submission" date="2025-08" db="UniProtKB">
        <authorList>
            <consortium name="RefSeq"/>
        </authorList>
    </citation>
    <scope>IDENTIFICATION</scope>
</reference>
<evidence type="ECO:0000313" key="5">
    <source>
        <dbReference type="Proteomes" id="UP000694888"/>
    </source>
</evidence>
<keyword evidence="2" id="KW-0472">Membrane</keyword>
<feature type="compositionally biased region" description="Polar residues" evidence="1">
    <location>
        <begin position="269"/>
        <end position="291"/>
    </location>
</feature>
<dbReference type="Pfam" id="PF00059">
    <property type="entry name" value="Lectin_C"/>
    <property type="match status" value="1"/>
</dbReference>
<feature type="compositionally biased region" description="Low complexity" evidence="1">
    <location>
        <begin position="667"/>
        <end position="677"/>
    </location>
</feature>
<feature type="chain" id="PRO_5045507486" evidence="3">
    <location>
        <begin position="26"/>
        <end position="906"/>
    </location>
</feature>
<dbReference type="RefSeq" id="XP_005099537.1">
    <property type="nucleotide sequence ID" value="XM_005099480.3"/>
</dbReference>
<dbReference type="PROSITE" id="PS50041">
    <property type="entry name" value="C_TYPE_LECTIN_2"/>
    <property type="match status" value="1"/>
</dbReference>
<gene>
    <name evidence="6" type="primary">LOC101861585</name>
</gene>
<keyword evidence="5" id="KW-1185">Reference proteome</keyword>
<feature type="region of interest" description="Disordered" evidence="1">
    <location>
        <begin position="412"/>
        <end position="525"/>
    </location>
</feature>
<dbReference type="GeneID" id="101861585"/>
<protein>
    <submittedName>
        <fullName evidence="6">Mucin-5AC</fullName>
    </submittedName>
</protein>
<keyword evidence="2" id="KW-0812">Transmembrane</keyword>
<feature type="compositionally biased region" description="Low complexity" evidence="1">
    <location>
        <begin position="469"/>
        <end position="501"/>
    </location>
</feature>
<feature type="compositionally biased region" description="Low complexity" evidence="1">
    <location>
        <begin position="734"/>
        <end position="790"/>
    </location>
</feature>
<evidence type="ECO:0000256" key="3">
    <source>
        <dbReference type="SAM" id="SignalP"/>
    </source>
</evidence>
<dbReference type="InterPro" id="IPR016186">
    <property type="entry name" value="C-type_lectin-like/link_sf"/>
</dbReference>
<dbReference type="Proteomes" id="UP000694888">
    <property type="component" value="Unplaced"/>
</dbReference>
<feature type="compositionally biased region" description="Low complexity" evidence="1">
    <location>
        <begin position="595"/>
        <end position="620"/>
    </location>
</feature>
<evidence type="ECO:0000256" key="1">
    <source>
        <dbReference type="SAM" id="MobiDB-lite"/>
    </source>
</evidence>
<feature type="domain" description="C-type lectin" evidence="4">
    <location>
        <begin position="49"/>
        <end position="148"/>
    </location>
</feature>
<feature type="compositionally biased region" description="Polar residues" evidence="1">
    <location>
        <begin position="543"/>
        <end position="556"/>
    </location>
</feature>
<feature type="transmembrane region" description="Helical" evidence="2">
    <location>
        <begin position="870"/>
        <end position="891"/>
    </location>
</feature>
<organism evidence="5 6">
    <name type="scientific">Aplysia californica</name>
    <name type="common">California sea hare</name>
    <dbReference type="NCBI Taxonomy" id="6500"/>
    <lineage>
        <taxon>Eukaryota</taxon>
        <taxon>Metazoa</taxon>
        <taxon>Spiralia</taxon>
        <taxon>Lophotrochozoa</taxon>
        <taxon>Mollusca</taxon>
        <taxon>Gastropoda</taxon>
        <taxon>Heterobranchia</taxon>
        <taxon>Euthyneura</taxon>
        <taxon>Tectipleura</taxon>
        <taxon>Aplysiida</taxon>
        <taxon>Aplysioidea</taxon>
        <taxon>Aplysiidae</taxon>
        <taxon>Aplysia</taxon>
    </lineage>
</organism>
<evidence type="ECO:0000256" key="2">
    <source>
        <dbReference type="SAM" id="Phobius"/>
    </source>
</evidence>
<feature type="compositionally biased region" description="Low complexity" evidence="1">
    <location>
        <begin position="632"/>
        <end position="654"/>
    </location>
</feature>
<feature type="compositionally biased region" description="Low complexity" evidence="1">
    <location>
        <begin position="557"/>
        <end position="580"/>
    </location>
</feature>
<feature type="compositionally biased region" description="Low complexity" evidence="1">
    <location>
        <begin position="689"/>
        <end position="720"/>
    </location>
</feature>
<dbReference type="CDD" id="cd00037">
    <property type="entry name" value="CLECT"/>
    <property type="match status" value="1"/>
</dbReference>
<feature type="compositionally biased region" description="Polar residues" evidence="1">
    <location>
        <begin position="442"/>
        <end position="468"/>
    </location>
</feature>
<feature type="compositionally biased region" description="Low complexity" evidence="1">
    <location>
        <begin position="429"/>
        <end position="441"/>
    </location>
</feature>
<sequence>MIFPFNSASVTLCVLLLDLITLTTACTDVVTSSGLEYILCDVSVNQRLARAVCGSDGARLAMFPSVEEFKSVYSELSDKQWTSAVWVGARYSKDERAYVWDNGQLVEESVMSQTGSDLTPTAGHCLMLNKEYRLEATNCRTLIGFICQHIEPTTTVMTTTERQTDSTVTVAAAATGYGDGDPSGGAAPGGNVVDVGGDGVDSKPFVASTAFADKTFITMATLTVTEAASQMAADDNLYSSSKTAKGVPSAELATVAATHVDATEVPRQNVNKITAQDTTAETKSKPSSQKSSRLRSKIVKETIDETTQQMVTDAVNSFSAKVGTSQKKAAKCQPSIAADADVLEFSVDIESFDDTTDFTVVDPVLSISSPETSTKGFETVSSFTIEEIPTALSATAPIIEFEEAIVDTVSSSETIMISDTPDKVDRGQDPSSDMPPSSSQSGNLVASTTTVISPFNIPTITSPSGNSLSSTYTPPTTTTSPSTSPINAMTSTSSSGTVSTTRPTFPPISGNQVSSTTTSSQSFSFSPLTSQLDVSSNTVASTTKPQATSFAPSVTDSIISNNPISSTSSPQTDTSSSTTSEPDILDDSTSFLRGSDFTTSFSSSPQSSSSEKSLSTTPSSDPTAIPLTPSQPNFSGNSNTSTTNPNPTDASPNTAQPDIPEKPKPSSPTSSADISSPPTTPRGTSKNHTTSIPDSSTTSIPTPSSQSDTSSNSTTLRSSSGPIKTSLSSSQNITETQTSPQSSSVSQHNISGTSQTSNPSSPSTKTPTLPSSRPEAETQSTPSQTLTSSLRKSNSSDSVLQLKKRLRSSAATEQCPCLCLDPNTDKRTETDLEEEKASLQTELMVDKKTLSSRRRGLTSAVDERPSAQSMGYVGGVVLLAVAFTLVVMDVIEYVATSRYLSYNHVT</sequence>
<feature type="signal peptide" evidence="3">
    <location>
        <begin position="1"/>
        <end position="25"/>
    </location>
</feature>
<dbReference type="SMART" id="SM00034">
    <property type="entry name" value="CLECT"/>
    <property type="match status" value="1"/>
</dbReference>
<feature type="region of interest" description="Disordered" evidence="1">
    <location>
        <begin position="269"/>
        <end position="295"/>
    </location>
</feature>
<proteinExistence type="predicted"/>
<dbReference type="Gene3D" id="3.10.100.10">
    <property type="entry name" value="Mannose-Binding Protein A, subunit A"/>
    <property type="match status" value="1"/>
</dbReference>
<keyword evidence="3" id="KW-0732">Signal</keyword>
<name>A0ABM0JR30_APLCA</name>
<dbReference type="InterPro" id="IPR001304">
    <property type="entry name" value="C-type_lectin-like"/>
</dbReference>
<feature type="compositionally biased region" description="Polar residues" evidence="1">
    <location>
        <begin position="721"/>
        <end position="733"/>
    </location>
</feature>